<keyword evidence="6" id="KW-0560">Oxidoreductase</keyword>
<dbReference type="InterPro" id="IPR024072">
    <property type="entry name" value="DHFR-like_dom_sf"/>
</dbReference>
<dbReference type="GO" id="GO:0006730">
    <property type="term" value="P:one-carbon metabolic process"/>
    <property type="evidence" value="ECO:0007669"/>
    <property type="project" value="UniProtKB-KW"/>
</dbReference>
<dbReference type="GeneID" id="61250268"/>
<dbReference type="PANTHER" id="PTHR48069">
    <property type="entry name" value="DIHYDROFOLATE REDUCTASE"/>
    <property type="match status" value="1"/>
</dbReference>
<dbReference type="SUPFAM" id="SSF53597">
    <property type="entry name" value="Dihydrofolate reductase-like"/>
    <property type="match status" value="1"/>
</dbReference>
<dbReference type="GO" id="GO:0046452">
    <property type="term" value="P:dihydrofolate metabolic process"/>
    <property type="evidence" value="ECO:0007669"/>
    <property type="project" value="TreeGrafter"/>
</dbReference>
<dbReference type="PROSITE" id="PS51330">
    <property type="entry name" value="DHFR_2"/>
    <property type="match status" value="1"/>
</dbReference>
<dbReference type="RefSeq" id="WP_054646166.1">
    <property type="nucleotide sequence ID" value="NZ_FUXS01000001.1"/>
</dbReference>
<evidence type="ECO:0000313" key="10">
    <source>
        <dbReference type="Proteomes" id="UP000051565"/>
    </source>
</evidence>
<dbReference type="InterPro" id="IPR012259">
    <property type="entry name" value="DHFR"/>
</dbReference>
<dbReference type="InterPro" id="IPR001796">
    <property type="entry name" value="DHFR_dom"/>
</dbReference>
<proteinExistence type="inferred from homology"/>
<evidence type="ECO:0000256" key="7">
    <source>
        <dbReference type="RuleBase" id="RU004474"/>
    </source>
</evidence>
<evidence type="ECO:0000256" key="2">
    <source>
        <dbReference type="ARBA" id="ARBA00009539"/>
    </source>
</evidence>
<sequence>MLAYIWAEAKNHVIGKNGNLPWNIPDDMKFFKEQTLNHQILAGYTTYKSFGRPLPHRKNLVLTHRNPKQFPVDVKVFSDENDFLQYANKYKDDIIFVVGGRKVYEALLPYVKLLYRTSIDKEVDGDTKMIPIDYSKFEKIKEIPGKDNSEYPHQFDIFKRKVN</sequence>
<evidence type="ECO:0000256" key="5">
    <source>
        <dbReference type="ARBA" id="ARBA00022857"/>
    </source>
</evidence>
<dbReference type="Gene3D" id="3.40.430.10">
    <property type="entry name" value="Dihydrofolate Reductase, subunit A"/>
    <property type="match status" value="1"/>
</dbReference>
<reference evidence="9 10" key="1">
    <citation type="journal article" date="2015" name="Genome Announc.">
        <title>Expanding the biotechnology potential of lactobacilli through comparative genomics of 213 strains and associated genera.</title>
        <authorList>
            <person name="Sun Z."/>
            <person name="Harris H.M."/>
            <person name="McCann A."/>
            <person name="Guo C."/>
            <person name="Argimon S."/>
            <person name="Zhang W."/>
            <person name="Yang X."/>
            <person name="Jeffery I.B."/>
            <person name="Cooney J.C."/>
            <person name="Kagawa T.F."/>
            <person name="Liu W."/>
            <person name="Song Y."/>
            <person name="Salvetti E."/>
            <person name="Wrobel A."/>
            <person name="Rasinkangas P."/>
            <person name="Parkhill J."/>
            <person name="Rea M.C."/>
            <person name="O'Sullivan O."/>
            <person name="Ritari J."/>
            <person name="Douillard F.P."/>
            <person name="Paul Ross R."/>
            <person name="Yang R."/>
            <person name="Briner A.E."/>
            <person name="Felis G.E."/>
            <person name="de Vos W.M."/>
            <person name="Barrangou R."/>
            <person name="Klaenhammer T.R."/>
            <person name="Caufield P.W."/>
            <person name="Cui Y."/>
            <person name="Zhang H."/>
            <person name="O'Toole P.W."/>
        </authorList>
    </citation>
    <scope>NUCLEOTIDE SEQUENCE [LARGE SCALE GENOMIC DNA]</scope>
    <source>
        <strain evidence="9 10">DSM 20690</strain>
    </source>
</reference>
<feature type="domain" description="DHFR" evidence="8">
    <location>
        <begin position="1"/>
        <end position="160"/>
    </location>
</feature>
<comment type="pathway">
    <text evidence="1">Cofactor biosynthesis; tetrahydrofolate biosynthesis; 5,6,7,8-tetrahydrofolate from 7,8-dihydrofolate: step 1/1.</text>
</comment>
<evidence type="ECO:0000256" key="3">
    <source>
        <dbReference type="ARBA" id="ARBA00012856"/>
    </source>
</evidence>
<protein>
    <recommendedName>
        <fullName evidence="3">dihydrofolate reductase</fullName>
        <ecNumber evidence="3">1.5.1.3</ecNumber>
    </recommendedName>
</protein>
<dbReference type="GO" id="GO:0050661">
    <property type="term" value="F:NADP binding"/>
    <property type="evidence" value="ECO:0007669"/>
    <property type="project" value="InterPro"/>
</dbReference>
<dbReference type="PANTHER" id="PTHR48069:SF3">
    <property type="entry name" value="DIHYDROFOLATE REDUCTASE"/>
    <property type="match status" value="1"/>
</dbReference>
<keyword evidence="4" id="KW-0554">One-carbon metabolism</keyword>
<dbReference type="AlphaFoldDB" id="A0A0R2JPF6"/>
<dbReference type="EC" id="1.5.1.3" evidence="3"/>
<evidence type="ECO:0000313" key="9">
    <source>
        <dbReference type="EMBL" id="KRN78984.1"/>
    </source>
</evidence>
<dbReference type="UniPathway" id="UPA00077">
    <property type="reaction ID" value="UER00158"/>
</dbReference>
<dbReference type="Pfam" id="PF00186">
    <property type="entry name" value="DHFR_1"/>
    <property type="match status" value="1"/>
</dbReference>
<dbReference type="GO" id="GO:0046654">
    <property type="term" value="P:tetrahydrofolate biosynthetic process"/>
    <property type="evidence" value="ECO:0007669"/>
    <property type="project" value="UniProtKB-UniPathway"/>
</dbReference>
<comment type="similarity">
    <text evidence="2 7">Belongs to the dihydrofolate reductase family.</text>
</comment>
<dbReference type="STRING" id="53444.AYR59_05385"/>
<evidence type="ECO:0000256" key="1">
    <source>
        <dbReference type="ARBA" id="ARBA00004903"/>
    </source>
</evidence>
<dbReference type="CDD" id="cd00209">
    <property type="entry name" value="DHFR"/>
    <property type="match status" value="1"/>
</dbReference>
<name>A0A0R2JPF6_9LACO</name>
<keyword evidence="10" id="KW-1185">Reference proteome</keyword>
<dbReference type="GO" id="GO:0046655">
    <property type="term" value="P:folic acid metabolic process"/>
    <property type="evidence" value="ECO:0007669"/>
    <property type="project" value="TreeGrafter"/>
</dbReference>
<keyword evidence="5" id="KW-0521">NADP</keyword>
<dbReference type="InterPro" id="IPR017925">
    <property type="entry name" value="DHFR_CS"/>
</dbReference>
<dbReference type="PATRIC" id="fig|1122148.6.peg.407"/>
<evidence type="ECO:0000259" key="8">
    <source>
        <dbReference type="PROSITE" id="PS51330"/>
    </source>
</evidence>
<dbReference type="OrthoDB" id="9804315at2"/>
<dbReference type="Proteomes" id="UP000051565">
    <property type="component" value="Unassembled WGS sequence"/>
</dbReference>
<dbReference type="PRINTS" id="PR00070">
    <property type="entry name" value="DHFR"/>
</dbReference>
<dbReference type="PROSITE" id="PS00075">
    <property type="entry name" value="DHFR_1"/>
    <property type="match status" value="1"/>
</dbReference>
<accession>A0A0R2JPF6</accession>
<organism evidence="9 10">
    <name type="scientific">Fructilactobacillus lindneri DSM 20690 = JCM 11027</name>
    <dbReference type="NCBI Taxonomy" id="1122148"/>
    <lineage>
        <taxon>Bacteria</taxon>
        <taxon>Bacillati</taxon>
        <taxon>Bacillota</taxon>
        <taxon>Bacilli</taxon>
        <taxon>Lactobacillales</taxon>
        <taxon>Lactobacillaceae</taxon>
        <taxon>Fructilactobacillus</taxon>
    </lineage>
</organism>
<evidence type="ECO:0000256" key="6">
    <source>
        <dbReference type="ARBA" id="ARBA00023002"/>
    </source>
</evidence>
<dbReference type="GO" id="GO:0004146">
    <property type="term" value="F:dihydrofolate reductase activity"/>
    <property type="evidence" value="ECO:0007669"/>
    <property type="project" value="UniProtKB-EC"/>
</dbReference>
<gene>
    <name evidence="9" type="ORF">IV52_GL000388</name>
</gene>
<dbReference type="EMBL" id="JQBT01000032">
    <property type="protein sequence ID" value="KRN78984.1"/>
    <property type="molecule type" value="Genomic_DNA"/>
</dbReference>
<evidence type="ECO:0000256" key="4">
    <source>
        <dbReference type="ARBA" id="ARBA00022563"/>
    </source>
</evidence>
<comment type="caution">
    <text evidence="9">The sequence shown here is derived from an EMBL/GenBank/DDBJ whole genome shotgun (WGS) entry which is preliminary data.</text>
</comment>
<dbReference type="GO" id="GO:0005829">
    <property type="term" value="C:cytosol"/>
    <property type="evidence" value="ECO:0007669"/>
    <property type="project" value="TreeGrafter"/>
</dbReference>